<evidence type="ECO:0000259" key="4">
    <source>
        <dbReference type="PROSITE" id="PS51387"/>
    </source>
</evidence>
<dbReference type="GO" id="GO:0002197">
    <property type="term" value="C:xanthine dehydrogenase complex"/>
    <property type="evidence" value="ECO:0007669"/>
    <property type="project" value="InterPro"/>
</dbReference>
<organism evidence="5">
    <name type="scientific">Moorella thermoacetica Y72</name>
    <dbReference type="NCBI Taxonomy" id="1325331"/>
    <lineage>
        <taxon>Bacteria</taxon>
        <taxon>Bacillati</taxon>
        <taxon>Bacillota</taxon>
        <taxon>Clostridia</taxon>
        <taxon>Neomoorellales</taxon>
        <taxon>Neomoorellaceae</taxon>
        <taxon>Neomoorella</taxon>
    </lineage>
</organism>
<dbReference type="InterPro" id="IPR016169">
    <property type="entry name" value="FAD-bd_PCMH_sub2"/>
</dbReference>
<dbReference type="PANTHER" id="PTHR42659:SF9">
    <property type="entry name" value="XANTHINE DEHYDROGENASE FAD-BINDING SUBUNIT XDHB-RELATED"/>
    <property type="match status" value="1"/>
</dbReference>
<evidence type="ECO:0000313" key="5">
    <source>
        <dbReference type="EMBL" id="GAF25141.1"/>
    </source>
</evidence>
<dbReference type="Gene3D" id="3.30.465.10">
    <property type="match status" value="1"/>
</dbReference>
<dbReference type="Gene3D" id="3.30.43.10">
    <property type="entry name" value="Uridine Diphospho-n-acetylenolpyruvylglucosamine Reductase, domain 2"/>
    <property type="match status" value="1"/>
</dbReference>
<feature type="domain" description="FAD-binding PCMH-type" evidence="4">
    <location>
        <begin position="1"/>
        <end position="176"/>
    </location>
</feature>
<dbReference type="PROSITE" id="PS51387">
    <property type="entry name" value="FAD_PCMH"/>
    <property type="match status" value="1"/>
</dbReference>
<dbReference type="EMBL" id="DF238840">
    <property type="protein sequence ID" value="GAF25141.1"/>
    <property type="molecule type" value="Genomic_DNA"/>
</dbReference>
<dbReference type="Pfam" id="PF00941">
    <property type="entry name" value="FAD_binding_5"/>
    <property type="match status" value="1"/>
</dbReference>
<name>A0A0S6U8V5_NEOTH</name>
<keyword evidence="1" id="KW-0285">Flavoprotein</keyword>
<evidence type="ECO:0000256" key="2">
    <source>
        <dbReference type="ARBA" id="ARBA00022827"/>
    </source>
</evidence>
<keyword evidence="3" id="KW-0560">Oxidoreductase</keyword>
<dbReference type="InterPro" id="IPR050031">
    <property type="entry name" value="XdhB_XDHase"/>
</dbReference>
<dbReference type="AlphaFoldDB" id="A0A0S6U8V5"/>
<dbReference type="InterPro" id="IPR002346">
    <property type="entry name" value="Mopterin_DH_FAD-bd"/>
</dbReference>
<dbReference type="SUPFAM" id="SSF55447">
    <property type="entry name" value="CO dehydrogenase flavoprotein C-terminal domain-like"/>
    <property type="match status" value="1"/>
</dbReference>
<dbReference type="SUPFAM" id="SSF56176">
    <property type="entry name" value="FAD-binding/transporter-associated domain-like"/>
    <property type="match status" value="1"/>
</dbReference>
<dbReference type="InterPro" id="IPR036318">
    <property type="entry name" value="FAD-bd_PCMH-like_sf"/>
</dbReference>
<dbReference type="InterPro" id="IPR005107">
    <property type="entry name" value="CO_DH_flav_C"/>
</dbReference>
<dbReference type="SMART" id="SM01092">
    <property type="entry name" value="CO_deh_flav_C"/>
    <property type="match status" value="1"/>
</dbReference>
<dbReference type="RefSeq" id="WP_025773212.1">
    <property type="nucleotide sequence ID" value="NZ_DF238840.1"/>
</dbReference>
<evidence type="ECO:0000256" key="1">
    <source>
        <dbReference type="ARBA" id="ARBA00022630"/>
    </source>
</evidence>
<dbReference type="InterPro" id="IPR036683">
    <property type="entry name" value="CO_DH_flav_C_dom_sf"/>
</dbReference>
<dbReference type="NCBIfam" id="NF043083">
    <property type="entry name" value="XdhB_XDHase"/>
    <property type="match status" value="1"/>
</dbReference>
<dbReference type="Gene3D" id="3.30.390.50">
    <property type="entry name" value="CO dehydrogenase flavoprotein, C-terminal domain"/>
    <property type="match status" value="1"/>
</dbReference>
<accession>A0A0S6U8V5</accession>
<evidence type="ECO:0000256" key="3">
    <source>
        <dbReference type="ARBA" id="ARBA00023002"/>
    </source>
</evidence>
<dbReference type="FunFam" id="3.30.465.10:FF:000017">
    <property type="entry name" value="Xanthine dehydrogenase, FAD binding subunit"/>
    <property type="match status" value="1"/>
</dbReference>
<dbReference type="PANTHER" id="PTHR42659">
    <property type="entry name" value="XANTHINE DEHYDROGENASE SUBUNIT C-RELATED"/>
    <property type="match status" value="1"/>
</dbReference>
<dbReference type="Pfam" id="PF03450">
    <property type="entry name" value="CO_deh_flav_C"/>
    <property type="match status" value="1"/>
</dbReference>
<protein>
    <submittedName>
        <fullName evidence="5">Aerobic-type carbon monoxide dehydrogenase, middle subunit CoxM/CutM homologs</fullName>
    </submittedName>
</protein>
<dbReference type="InterPro" id="IPR016166">
    <property type="entry name" value="FAD-bd_PCMH"/>
</dbReference>
<dbReference type="InterPro" id="IPR016167">
    <property type="entry name" value="FAD-bd_PCMH_sub1"/>
</dbReference>
<dbReference type="NCBIfam" id="NF007427">
    <property type="entry name" value="PRK09971.1"/>
    <property type="match status" value="1"/>
</dbReference>
<proteinExistence type="predicted"/>
<keyword evidence="2" id="KW-0274">FAD</keyword>
<dbReference type="Proteomes" id="UP000063718">
    <property type="component" value="Unassembled WGS sequence"/>
</dbReference>
<dbReference type="GO" id="GO:0004854">
    <property type="term" value="F:xanthine dehydrogenase activity"/>
    <property type="evidence" value="ECO:0007669"/>
    <property type="project" value="InterPro"/>
</dbReference>
<sequence length="294" mass="31102">MFNIQEYFEAATVEEATALLAAHPGLTVIAGGTDVLIKMHHGRIAKAGLLSIRGIKSLEGILKLEDGTIVIGTLTTFTRIINDPVIRAHIPVLAEAAASMGGPQIRNVATIGGNICNGATSADSASTLFALNARLKLQDNQGQRVVPIQEFYLGPGRVDLKPGELLAEIIITPENYRGYGGHYIKFSQRRAMDIATLGVAVLCKIKDGTTFADVRIGLGVAGPTPLRCPEAEAYASGQPISAATIAAIGRLAVKATQARTSWRASKEYREHLVAELTERALKAAVVKAGGREVA</sequence>
<gene>
    <name evidence="5" type="ORF">MTY_0471</name>
</gene>
<dbReference type="GO" id="GO:0071949">
    <property type="term" value="F:FAD binding"/>
    <property type="evidence" value="ECO:0007669"/>
    <property type="project" value="InterPro"/>
</dbReference>
<reference evidence="5" key="1">
    <citation type="journal article" date="2014" name="Gene">
        <title>Genome-guided analysis of transformation efficiency and carbon dioxide assimilation by Moorella thermoacetica Y72.</title>
        <authorList>
            <person name="Tsukahara K."/>
            <person name="Kita A."/>
            <person name="Nakashimada Y."/>
            <person name="Hoshino T."/>
            <person name="Murakami K."/>
        </authorList>
    </citation>
    <scope>NUCLEOTIDE SEQUENCE [LARGE SCALE GENOMIC DNA]</scope>
    <source>
        <strain evidence="5">Y72</strain>
    </source>
</reference>
<dbReference type="InterPro" id="IPR051312">
    <property type="entry name" value="Diverse_Substr_Oxidored"/>
</dbReference>